<dbReference type="Proteomes" id="UP000195024">
    <property type="component" value="Unassembled WGS sequence"/>
</dbReference>
<evidence type="ECO:0000256" key="1">
    <source>
        <dbReference type="ARBA" id="ARBA00022679"/>
    </source>
</evidence>
<gene>
    <name evidence="3" type="ORF">A5802_000094</name>
</gene>
<dbReference type="RefSeq" id="WP_086334335.1">
    <property type="nucleotide sequence ID" value="NZ_NGMS01000001.1"/>
</dbReference>
<organism evidence="3 4">
    <name type="scientific">Enterococcus mundtii</name>
    <dbReference type="NCBI Taxonomy" id="53346"/>
    <lineage>
        <taxon>Bacteria</taxon>
        <taxon>Bacillati</taxon>
        <taxon>Bacillota</taxon>
        <taxon>Bacilli</taxon>
        <taxon>Lactobacillales</taxon>
        <taxon>Enterococcaceae</taxon>
        <taxon>Enterococcus</taxon>
    </lineage>
</organism>
<evidence type="ECO:0000259" key="2">
    <source>
        <dbReference type="Pfam" id="PF00534"/>
    </source>
</evidence>
<dbReference type="SUPFAM" id="SSF53756">
    <property type="entry name" value="UDP-Glycosyltransferase/glycogen phosphorylase"/>
    <property type="match status" value="1"/>
</dbReference>
<protein>
    <recommendedName>
        <fullName evidence="2">Glycosyl transferase family 1 domain-containing protein</fullName>
    </recommendedName>
</protein>
<evidence type="ECO:0000313" key="4">
    <source>
        <dbReference type="Proteomes" id="UP000195024"/>
    </source>
</evidence>
<dbReference type="Gene3D" id="3.40.50.2000">
    <property type="entry name" value="Glycogen Phosphorylase B"/>
    <property type="match status" value="2"/>
</dbReference>
<keyword evidence="1" id="KW-0808">Transferase</keyword>
<name>A0A242KWR5_ENTMU</name>
<dbReference type="GO" id="GO:0016757">
    <property type="term" value="F:glycosyltransferase activity"/>
    <property type="evidence" value="ECO:0007669"/>
    <property type="project" value="InterPro"/>
</dbReference>
<sequence length="384" mass="45911">MKKVMMYSSVHIWKDARIFFKEAQSLSKEYQVDFYAIGCPGEADKYETENLKIHLLPKRSRSKRYKNWIILLKEIKISKAKIYHYHDPELLLLLPFLRKKRKDNIFIYDMHENFPKSLVSKNWIPKFFKKILMKIVIPLERALIKKNKGLIFAERSYKEDYKSILPYLNTCEIYNYPHYLPPNLAIHKEGKKEEIRFVYIGRIAVVRGIWEMLSAISKVTKNSSKKIKFRLIGQCEEELLEDIQCYIDKHHLEDVVEYSAFIEYDKIWNIYQESDIGFCLLHPIPNYMESIATKMFEYMASGIPMIISDFPLWNSILKESKNGIAVDPFDKLQLEKAMNQLIENSELRKKYGINGRREYEIKFNWFNEEKKLTKFYNQLIETDV</sequence>
<dbReference type="AlphaFoldDB" id="A0A242KWR5"/>
<evidence type="ECO:0000313" key="3">
    <source>
        <dbReference type="EMBL" id="OTP26383.1"/>
    </source>
</evidence>
<dbReference type="InterPro" id="IPR001296">
    <property type="entry name" value="Glyco_trans_1"/>
</dbReference>
<proteinExistence type="predicted"/>
<dbReference type="Pfam" id="PF00534">
    <property type="entry name" value="Glycos_transf_1"/>
    <property type="match status" value="1"/>
</dbReference>
<dbReference type="GO" id="GO:0009103">
    <property type="term" value="P:lipopolysaccharide biosynthetic process"/>
    <property type="evidence" value="ECO:0007669"/>
    <property type="project" value="TreeGrafter"/>
</dbReference>
<dbReference type="EMBL" id="NGMS01000001">
    <property type="protein sequence ID" value="OTP26383.1"/>
    <property type="molecule type" value="Genomic_DNA"/>
</dbReference>
<feature type="domain" description="Glycosyl transferase family 1" evidence="2">
    <location>
        <begin position="190"/>
        <end position="357"/>
    </location>
</feature>
<comment type="caution">
    <text evidence="3">The sequence shown here is derived from an EMBL/GenBank/DDBJ whole genome shotgun (WGS) entry which is preliminary data.</text>
</comment>
<accession>A0A242KWR5</accession>
<dbReference type="PANTHER" id="PTHR46401">
    <property type="entry name" value="GLYCOSYLTRANSFERASE WBBK-RELATED"/>
    <property type="match status" value="1"/>
</dbReference>
<reference evidence="3 4" key="1">
    <citation type="submission" date="2017-05" db="EMBL/GenBank/DDBJ databases">
        <title>The Genome Sequence of Enterococcus mundtii 6B1_DIV0119.</title>
        <authorList>
            <consortium name="The Broad Institute Genomics Platform"/>
            <consortium name="The Broad Institute Genomic Center for Infectious Diseases"/>
            <person name="Earl A."/>
            <person name="Manson A."/>
            <person name="Schwartman J."/>
            <person name="Gilmore M."/>
            <person name="Abouelleil A."/>
            <person name="Cao P."/>
            <person name="Chapman S."/>
            <person name="Cusick C."/>
            <person name="Shea T."/>
            <person name="Young S."/>
            <person name="Neafsey D."/>
            <person name="Nusbaum C."/>
            <person name="Birren B."/>
        </authorList>
    </citation>
    <scope>NUCLEOTIDE SEQUENCE [LARGE SCALE GENOMIC DNA]</scope>
    <source>
        <strain evidence="3 4">6B1_DIV0119</strain>
    </source>
</reference>
<dbReference type="PANTHER" id="PTHR46401:SF2">
    <property type="entry name" value="GLYCOSYLTRANSFERASE WBBK-RELATED"/>
    <property type="match status" value="1"/>
</dbReference>